<evidence type="ECO:0000313" key="2">
    <source>
        <dbReference type="EMBL" id="MDQ0485308.1"/>
    </source>
</evidence>
<gene>
    <name evidence="2" type="ORF">QO019_000138</name>
</gene>
<dbReference type="Gene3D" id="1.10.260.40">
    <property type="entry name" value="lambda repressor-like DNA-binding domains"/>
    <property type="match status" value="1"/>
</dbReference>
<dbReference type="SUPFAM" id="SSF47413">
    <property type="entry name" value="lambda repressor-like DNA-binding domains"/>
    <property type="match status" value="1"/>
</dbReference>
<evidence type="ECO:0000259" key="1">
    <source>
        <dbReference type="PROSITE" id="PS50943"/>
    </source>
</evidence>
<keyword evidence="3" id="KW-1185">Reference proteome</keyword>
<evidence type="ECO:0000313" key="3">
    <source>
        <dbReference type="Proteomes" id="UP001236795"/>
    </source>
</evidence>
<dbReference type="PANTHER" id="PTHR35010:SF2">
    <property type="entry name" value="BLL4672 PROTEIN"/>
    <property type="match status" value="1"/>
</dbReference>
<dbReference type="Proteomes" id="UP001236795">
    <property type="component" value="Unassembled WGS sequence"/>
</dbReference>
<dbReference type="SMART" id="SM00530">
    <property type="entry name" value="HTH_XRE"/>
    <property type="match status" value="1"/>
</dbReference>
<protein>
    <submittedName>
        <fullName evidence="2">Transcriptional regulator with XRE-family HTH domain</fullName>
    </submittedName>
</protein>
<proteinExistence type="predicted"/>
<feature type="domain" description="HTH cro/C1-type" evidence="1">
    <location>
        <begin position="37"/>
        <end position="84"/>
    </location>
</feature>
<dbReference type="PANTHER" id="PTHR35010">
    <property type="entry name" value="BLL4672 PROTEIN-RELATED"/>
    <property type="match status" value="1"/>
</dbReference>
<dbReference type="RefSeq" id="WP_136239001.1">
    <property type="nucleotide sequence ID" value="NZ_JAUSWC010000001.1"/>
</dbReference>
<dbReference type="InterPro" id="IPR001387">
    <property type="entry name" value="Cro/C1-type_HTH"/>
</dbReference>
<dbReference type="InterPro" id="IPR010982">
    <property type="entry name" value="Lambda_DNA-bd_dom_sf"/>
</dbReference>
<organism evidence="2 3">
    <name type="scientific">Streptomyces thermodiastaticus</name>
    <dbReference type="NCBI Taxonomy" id="44061"/>
    <lineage>
        <taxon>Bacteria</taxon>
        <taxon>Bacillati</taxon>
        <taxon>Actinomycetota</taxon>
        <taxon>Actinomycetes</taxon>
        <taxon>Kitasatosporales</taxon>
        <taxon>Streptomycetaceae</taxon>
        <taxon>Streptomyces</taxon>
    </lineage>
</organism>
<dbReference type="Pfam" id="PF17765">
    <property type="entry name" value="MLTR_LBD"/>
    <property type="match status" value="1"/>
</dbReference>
<dbReference type="Pfam" id="PF13560">
    <property type="entry name" value="HTH_31"/>
    <property type="match status" value="1"/>
</dbReference>
<dbReference type="Gene3D" id="3.30.450.180">
    <property type="match status" value="1"/>
</dbReference>
<sequence length="299" mass="31920">MDDRTSPLGAYLKARRARLSPDDVGLPRYGDRRRVPGLRREEVALLAGVSAGYYTRLEQGRQGNASPEVLDALARAMHLSPAERDHLHDLSSTAAHRTRRATAPGGAETVSADLRTLLTTMAAHVPALVVGRRNDVLAWNRTGHALLAPHLDFAAPDDAAARPNLSRLVFLDAPTRALYRDWPAKARAVVGNLRILTARNPGDTCLAALVAELSAQSAEFKSLWDAHTVAPCGRDVHALAHPAAGELTVTQQTFDVPKEPGQSLVTFTAEPGSRSAAALEALKSRGRTTNAPVACAPTP</sequence>
<reference evidence="2 3" key="1">
    <citation type="submission" date="2023-07" db="EMBL/GenBank/DDBJ databases">
        <title>Genomic Encyclopedia of Type Strains, Phase IV (KMG-IV): sequencing the most valuable type-strain genomes for metagenomic binning, comparative biology and taxonomic classification.</title>
        <authorList>
            <person name="Goeker M."/>
        </authorList>
    </citation>
    <scope>NUCLEOTIDE SEQUENCE [LARGE SCALE GENOMIC DNA]</scope>
    <source>
        <strain evidence="2 3">DSM 40573</strain>
    </source>
</reference>
<dbReference type="CDD" id="cd00093">
    <property type="entry name" value="HTH_XRE"/>
    <property type="match status" value="1"/>
</dbReference>
<dbReference type="InterPro" id="IPR041413">
    <property type="entry name" value="MLTR_LBD"/>
</dbReference>
<name>A0ABU0K7H1_9ACTN</name>
<comment type="caution">
    <text evidence="2">The sequence shown here is derived from an EMBL/GenBank/DDBJ whole genome shotgun (WGS) entry which is preliminary data.</text>
</comment>
<dbReference type="EMBL" id="JAUSWC010000001">
    <property type="protein sequence ID" value="MDQ0485308.1"/>
    <property type="molecule type" value="Genomic_DNA"/>
</dbReference>
<accession>A0ABU0K7H1</accession>
<dbReference type="PROSITE" id="PS50943">
    <property type="entry name" value="HTH_CROC1"/>
    <property type="match status" value="1"/>
</dbReference>